<keyword evidence="2" id="KW-1133">Transmembrane helix</keyword>
<evidence type="ECO:0000256" key="1">
    <source>
        <dbReference type="SAM" id="MobiDB-lite"/>
    </source>
</evidence>
<name>A0ABD2HWM2_HETSC</name>
<evidence type="ECO:0000313" key="3">
    <source>
        <dbReference type="EMBL" id="KAL3072129.1"/>
    </source>
</evidence>
<reference evidence="3 4" key="1">
    <citation type="submission" date="2024-10" db="EMBL/GenBank/DDBJ databases">
        <authorList>
            <person name="Kim D."/>
        </authorList>
    </citation>
    <scope>NUCLEOTIDE SEQUENCE [LARGE SCALE GENOMIC DNA]</scope>
    <source>
        <strain evidence="3">Taebaek</strain>
    </source>
</reference>
<keyword evidence="2" id="KW-0812">Transmembrane</keyword>
<gene>
    <name evidence="3" type="ORF">niasHS_016304</name>
</gene>
<sequence length="253" mass="29023">MNGKIFENFKEIRTIFCKGIEDGKTVEEAAKAVEDLAMQFLAQLSEDQQVKKALEQKVEKHGQNIVEEIGQIWPDYKESQQKVQKIAKSFKFLLQRFFDSFSGERYKNVGMQMGQRRNKRMDQGRQHDGTLNGRVPTNDDDDDAQMPETVRQHGTFDIEQQQQNAVAGHTFEIETSIRCAFIATIMAIGFGALIYPSLHVFYGDAQLVYCVFFGIVLLFITISLGMFIFIDRCINYIVFRVRHLLGNRTPSST</sequence>
<evidence type="ECO:0000256" key="2">
    <source>
        <dbReference type="SAM" id="Phobius"/>
    </source>
</evidence>
<organism evidence="3 4">
    <name type="scientific">Heterodera schachtii</name>
    <name type="common">Sugarbeet cyst nematode worm</name>
    <name type="synonym">Tylenchus schachtii</name>
    <dbReference type="NCBI Taxonomy" id="97005"/>
    <lineage>
        <taxon>Eukaryota</taxon>
        <taxon>Metazoa</taxon>
        <taxon>Ecdysozoa</taxon>
        <taxon>Nematoda</taxon>
        <taxon>Chromadorea</taxon>
        <taxon>Rhabditida</taxon>
        <taxon>Tylenchina</taxon>
        <taxon>Tylenchomorpha</taxon>
        <taxon>Tylenchoidea</taxon>
        <taxon>Heteroderidae</taxon>
        <taxon>Heteroderinae</taxon>
        <taxon>Heterodera</taxon>
    </lineage>
</organism>
<accession>A0ABD2HWM2</accession>
<feature type="transmembrane region" description="Helical" evidence="2">
    <location>
        <begin position="179"/>
        <end position="200"/>
    </location>
</feature>
<proteinExistence type="predicted"/>
<evidence type="ECO:0000313" key="4">
    <source>
        <dbReference type="Proteomes" id="UP001620645"/>
    </source>
</evidence>
<comment type="caution">
    <text evidence="3">The sequence shown here is derived from an EMBL/GenBank/DDBJ whole genome shotgun (WGS) entry which is preliminary data.</text>
</comment>
<keyword evidence="4" id="KW-1185">Reference proteome</keyword>
<dbReference type="Proteomes" id="UP001620645">
    <property type="component" value="Unassembled WGS sequence"/>
</dbReference>
<protein>
    <submittedName>
        <fullName evidence="3">Uncharacterized protein</fullName>
    </submittedName>
</protein>
<feature type="region of interest" description="Disordered" evidence="1">
    <location>
        <begin position="115"/>
        <end position="146"/>
    </location>
</feature>
<dbReference type="AlphaFoldDB" id="A0ABD2HWM2"/>
<keyword evidence="2" id="KW-0472">Membrane</keyword>
<feature type="transmembrane region" description="Helical" evidence="2">
    <location>
        <begin position="206"/>
        <end position="230"/>
    </location>
</feature>
<dbReference type="EMBL" id="JBICCN010000374">
    <property type="protein sequence ID" value="KAL3072129.1"/>
    <property type="molecule type" value="Genomic_DNA"/>
</dbReference>